<dbReference type="RefSeq" id="WP_247230215.1">
    <property type="nucleotide sequence ID" value="NZ_JALKHS010000006.1"/>
</dbReference>
<gene>
    <name evidence="6" type="ORF">MU848_03325</name>
</gene>
<reference evidence="6 7" key="1">
    <citation type="submission" date="2022-04" db="EMBL/GenBank/DDBJ databases">
        <authorList>
            <person name="Huq M.A."/>
        </authorList>
    </citation>
    <scope>NUCLEOTIDE SEQUENCE [LARGE SCALE GENOMIC DNA]</scope>
    <source>
        <strain evidence="6 7">MAH-33</strain>
    </source>
</reference>
<evidence type="ECO:0000256" key="3">
    <source>
        <dbReference type="ARBA" id="ARBA00022989"/>
    </source>
</evidence>
<dbReference type="InterPro" id="IPR032808">
    <property type="entry name" value="DoxX"/>
</dbReference>
<evidence type="ECO:0000256" key="5">
    <source>
        <dbReference type="SAM" id="Phobius"/>
    </source>
</evidence>
<accession>A0ABT0DU29</accession>
<keyword evidence="3 5" id="KW-1133">Transmembrane helix</keyword>
<keyword evidence="4 5" id="KW-0472">Membrane</keyword>
<feature type="transmembrane region" description="Helical" evidence="5">
    <location>
        <begin position="52"/>
        <end position="76"/>
    </location>
</feature>
<dbReference type="Proteomes" id="UP001203512">
    <property type="component" value="Unassembled WGS sequence"/>
</dbReference>
<comment type="subcellular location">
    <subcellularLocation>
        <location evidence="1">Membrane</location>
        <topology evidence="1">Multi-pass membrane protein</topology>
    </subcellularLocation>
</comment>
<dbReference type="EMBL" id="JALKHS010000006">
    <property type="protein sequence ID" value="MCK0530613.1"/>
    <property type="molecule type" value="Genomic_DNA"/>
</dbReference>
<evidence type="ECO:0000313" key="6">
    <source>
        <dbReference type="EMBL" id="MCK0530613.1"/>
    </source>
</evidence>
<name>A0ABT0DU29_9SPHN</name>
<keyword evidence="7" id="KW-1185">Reference proteome</keyword>
<proteinExistence type="predicted"/>
<dbReference type="PANTHER" id="PTHR36974">
    <property type="entry name" value="MEMBRANE PROTEIN-RELATED"/>
    <property type="match status" value="1"/>
</dbReference>
<dbReference type="PANTHER" id="PTHR36974:SF1">
    <property type="entry name" value="DOXX FAMILY MEMBRANE PROTEIN"/>
    <property type="match status" value="1"/>
</dbReference>
<evidence type="ECO:0000256" key="1">
    <source>
        <dbReference type="ARBA" id="ARBA00004141"/>
    </source>
</evidence>
<evidence type="ECO:0000313" key="7">
    <source>
        <dbReference type="Proteomes" id="UP001203512"/>
    </source>
</evidence>
<dbReference type="Pfam" id="PF13564">
    <property type="entry name" value="DoxX_2"/>
    <property type="match status" value="1"/>
</dbReference>
<feature type="transmembrane region" description="Helical" evidence="5">
    <location>
        <begin position="21"/>
        <end position="40"/>
    </location>
</feature>
<keyword evidence="2 5" id="KW-0812">Transmembrane</keyword>
<evidence type="ECO:0000256" key="2">
    <source>
        <dbReference type="ARBA" id="ARBA00022692"/>
    </source>
</evidence>
<comment type="caution">
    <text evidence="6">The sequence shown here is derived from an EMBL/GenBank/DDBJ whole genome shotgun (WGS) entry which is preliminary data.</text>
</comment>
<sequence length="157" mass="17186">MRGRSRSDGGDARGDGNNVRTASRWLLSAFYLIAGVAHIARPGGFIAITPHWVPYPADIITLTGIAEIAGAIGLHVPSVRRAAGIGLALYALCVWPANINHALNDIPLGGVHLGWWYHGPRLLLQPVIIWWALWASTAIEWPFNRKAASRPHRCPHR</sequence>
<organism evidence="6 7">
    <name type="scientific">Sphingobium agri</name>
    <dbReference type="NCBI Taxonomy" id="2933566"/>
    <lineage>
        <taxon>Bacteria</taxon>
        <taxon>Pseudomonadati</taxon>
        <taxon>Pseudomonadota</taxon>
        <taxon>Alphaproteobacteria</taxon>
        <taxon>Sphingomonadales</taxon>
        <taxon>Sphingomonadaceae</taxon>
        <taxon>Sphingobium</taxon>
    </lineage>
</organism>
<evidence type="ECO:0000256" key="4">
    <source>
        <dbReference type="ARBA" id="ARBA00023136"/>
    </source>
</evidence>
<feature type="transmembrane region" description="Helical" evidence="5">
    <location>
        <begin position="123"/>
        <end position="143"/>
    </location>
</feature>
<protein>
    <submittedName>
        <fullName evidence="6">DoxX family protein</fullName>
    </submittedName>
</protein>
<feature type="transmembrane region" description="Helical" evidence="5">
    <location>
        <begin position="83"/>
        <end position="103"/>
    </location>
</feature>